<dbReference type="AlphaFoldDB" id="A0A6B2KTH1"/>
<gene>
    <name evidence="1" type="ORF">GZH52_12205</name>
</gene>
<protein>
    <submittedName>
        <fullName evidence="1">Uncharacterized protein</fullName>
    </submittedName>
</protein>
<reference evidence="1 2" key="1">
    <citation type="submission" date="2020-02" db="EMBL/GenBank/DDBJ databases">
        <authorList>
            <person name="Yang Z."/>
        </authorList>
    </citation>
    <scope>NUCLEOTIDE SEQUENCE [LARGE SCALE GENOMIC DNA]</scope>
    <source>
        <strain evidence="1 2">HX-7-9</strain>
    </source>
</reference>
<accession>A0A6B2KTH1</accession>
<proteinExistence type="predicted"/>
<comment type="caution">
    <text evidence="1">The sequence shown here is derived from an EMBL/GenBank/DDBJ whole genome shotgun (WGS) entry which is preliminary data.</text>
</comment>
<evidence type="ECO:0000313" key="1">
    <source>
        <dbReference type="EMBL" id="NDV13546.1"/>
    </source>
</evidence>
<name>A0A6B2KTH1_9NEIS</name>
<keyword evidence="2" id="KW-1185">Reference proteome</keyword>
<evidence type="ECO:0000313" key="2">
    <source>
        <dbReference type="Proteomes" id="UP000482578"/>
    </source>
</evidence>
<dbReference type="EMBL" id="JAAGAA010000010">
    <property type="protein sequence ID" value="NDV13546.1"/>
    <property type="molecule type" value="Genomic_DNA"/>
</dbReference>
<dbReference type="Proteomes" id="UP000482578">
    <property type="component" value="Unassembled WGS sequence"/>
</dbReference>
<organism evidence="1 2">
    <name type="scientific">Crenobacter caeni</name>
    <dbReference type="NCBI Taxonomy" id="2705474"/>
    <lineage>
        <taxon>Bacteria</taxon>
        <taxon>Pseudomonadati</taxon>
        <taxon>Pseudomonadota</taxon>
        <taxon>Betaproteobacteria</taxon>
        <taxon>Neisseriales</taxon>
        <taxon>Neisseriaceae</taxon>
        <taxon>Crenobacter</taxon>
    </lineage>
</organism>
<dbReference type="RefSeq" id="WP_163316730.1">
    <property type="nucleotide sequence ID" value="NZ_JAAGAA010000010.1"/>
</dbReference>
<sequence length="98" mass="10821">MKLKERIARLEQMVGTLEPRCIAVLVVDASLAAADFIEIGLTWQQDGQAYRTALLPGETLDEACGRVAESLPPAVHFLTAAYEHQRGLSPWQDAEDWA</sequence>